<evidence type="ECO:0000313" key="3">
    <source>
        <dbReference type="Proteomes" id="UP000215914"/>
    </source>
</evidence>
<gene>
    <name evidence="2" type="ORF">HannXRQ_Chr13g0413021</name>
    <name evidence="1" type="ORF">HanXRQr2_Chr01g0001371</name>
</gene>
<protein>
    <submittedName>
        <fullName evidence="2">Uncharacterized protein</fullName>
    </submittedName>
</protein>
<evidence type="ECO:0000313" key="1">
    <source>
        <dbReference type="EMBL" id="KAF5820362.1"/>
    </source>
</evidence>
<dbReference type="AlphaFoldDB" id="A0A251SU86"/>
<dbReference type="EMBL" id="MNCJ02000316">
    <property type="protein sequence ID" value="KAF5820362.1"/>
    <property type="molecule type" value="Genomic_DNA"/>
</dbReference>
<accession>A0A251SU86</accession>
<proteinExistence type="predicted"/>
<evidence type="ECO:0000313" key="2">
    <source>
        <dbReference type="EMBL" id="OTG02437.1"/>
    </source>
</evidence>
<keyword evidence="3" id="KW-1185">Reference proteome</keyword>
<reference evidence="1" key="3">
    <citation type="submission" date="2020-06" db="EMBL/GenBank/DDBJ databases">
        <title>Helianthus annuus Genome sequencing and assembly Release 2.</title>
        <authorList>
            <person name="Gouzy J."/>
            <person name="Langlade N."/>
            <person name="Munos S."/>
        </authorList>
    </citation>
    <scope>NUCLEOTIDE SEQUENCE</scope>
    <source>
        <tissue evidence="1">Leaves</tissue>
    </source>
</reference>
<reference evidence="1 3" key="1">
    <citation type="journal article" date="2017" name="Nature">
        <title>The sunflower genome provides insights into oil metabolism, flowering and Asterid evolution.</title>
        <authorList>
            <person name="Badouin H."/>
            <person name="Gouzy J."/>
            <person name="Grassa C.J."/>
            <person name="Murat F."/>
            <person name="Staton S.E."/>
            <person name="Cottret L."/>
            <person name="Lelandais-Briere C."/>
            <person name="Owens G.L."/>
            <person name="Carrere S."/>
            <person name="Mayjonade B."/>
            <person name="Legrand L."/>
            <person name="Gill N."/>
            <person name="Kane N.C."/>
            <person name="Bowers J.E."/>
            <person name="Hubner S."/>
            <person name="Bellec A."/>
            <person name="Berard A."/>
            <person name="Berges H."/>
            <person name="Blanchet N."/>
            <person name="Boniface M.C."/>
            <person name="Brunel D."/>
            <person name="Catrice O."/>
            <person name="Chaidir N."/>
            <person name="Claudel C."/>
            <person name="Donnadieu C."/>
            <person name="Faraut T."/>
            <person name="Fievet G."/>
            <person name="Helmstetter N."/>
            <person name="King M."/>
            <person name="Knapp S.J."/>
            <person name="Lai Z."/>
            <person name="Le Paslier M.C."/>
            <person name="Lippi Y."/>
            <person name="Lorenzon L."/>
            <person name="Mandel J.R."/>
            <person name="Marage G."/>
            <person name="Marchand G."/>
            <person name="Marquand E."/>
            <person name="Bret-Mestries E."/>
            <person name="Morien E."/>
            <person name="Nambeesan S."/>
            <person name="Nguyen T."/>
            <person name="Pegot-Espagnet P."/>
            <person name="Pouilly N."/>
            <person name="Raftis F."/>
            <person name="Sallet E."/>
            <person name="Schiex T."/>
            <person name="Thomas J."/>
            <person name="Vandecasteele C."/>
            <person name="Vares D."/>
            <person name="Vear F."/>
            <person name="Vautrin S."/>
            <person name="Crespi M."/>
            <person name="Mangin B."/>
            <person name="Burke J.M."/>
            <person name="Salse J."/>
            <person name="Munos S."/>
            <person name="Vincourt P."/>
            <person name="Rieseberg L.H."/>
            <person name="Langlade N.B."/>
        </authorList>
    </citation>
    <scope>NUCLEOTIDE SEQUENCE [LARGE SCALE GENOMIC DNA]</scope>
    <source>
        <strain evidence="3">cv. SF193</strain>
        <tissue evidence="1">Leaves</tissue>
    </source>
</reference>
<dbReference type="Gramene" id="mRNA:HanXRQr2_Chr01g0001371">
    <property type="protein sequence ID" value="CDS:HanXRQr2_Chr01g0001371.1"/>
    <property type="gene ID" value="HanXRQr2_Chr01g0001371"/>
</dbReference>
<dbReference type="InParanoid" id="A0A251SU86"/>
<name>A0A251SU86_HELAN</name>
<sequence>MSQAHYSLHKLDACHIVLRCASGARCLRYERQTHLFNKIIYSKIKNLEKECIYTEVRLYKFSLHDLFQDINGWQNH</sequence>
<reference evidence="2" key="2">
    <citation type="submission" date="2017-02" db="EMBL/GenBank/DDBJ databases">
        <title>Sunflower complete genome.</title>
        <authorList>
            <person name="Langlade N."/>
            <person name="Munos S."/>
        </authorList>
    </citation>
    <scope>NUCLEOTIDE SEQUENCE [LARGE SCALE GENOMIC DNA]</scope>
    <source>
        <tissue evidence="2">Leaves</tissue>
    </source>
</reference>
<dbReference type="EMBL" id="CM007902">
    <property type="protein sequence ID" value="OTG02437.1"/>
    <property type="molecule type" value="Genomic_DNA"/>
</dbReference>
<dbReference type="Proteomes" id="UP000215914">
    <property type="component" value="Chromosome 13"/>
</dbReference>
<organism evidence="2 3">
    <name type="scientific">Helianthus annuus</name>
    <name type="common">Common sunflower</name>
    <dbReference type="NCBI Taxonomy" id="4232"/>
    <lineage>
        <taxon>Eukaryota</taxon>
        <taxon>Viridiplantae</taxon>
        <taxon>Streptophyta</taxon>
        <taxon>Embryophyta</taxon>
        <taxon>Tracheophyta</taxon>
        <taxon>Spermatophyta</taxon>
        <taxon>Magnoliopsida</taxon>
        <taxon>eudicotyledons</taxon>
        <taxon>Gunneridae</taxon>
        <taxon>Pentapetalae</taxon>
        <taxon>asterids</taxon>
        <taxon>campanulids</taxon>
        <taxon>Asterales</taxon>
        <taxon>Asteraceae</taxon>
        <taxon>Asteroideae</taxon>
        <taxon>Heliantheae alliance</taxon>
        <taxon>Heliantheae</taxon>
        <taxon>Helianthus</taxon>
    </lineage>
</organism>